<keyword evidence="7 12" id="KW-0808">Transferase</keyword>
<dbReference type="PROSITE" id="PS00792">
    <property type="entry name" value="DHPS_1"/>
    <property type="match status" value="1"/>
</dbReference>
<keyword evidence="8 12" id="KW-0479">Metal-binding</keyword>
<evidence type="ECO:0000256" key="6">
    <source>
        <dbReference type="ARBA" id="ARBA00016919"/>
    </source>
</evidence>
<evidence type="ECO:0000256" key="3">
    <source>
        <dbReference type="ARBA" id="ARBA00004763"/>
    </source>
</evidence>
<accession>A0A542Y1N6</accession>
<reference evidence="14 15" key="1">
    <citation type="submission" date="2019-06" db="EMBL/GenBank/DDBJ databases">
        <title>Sequencing the genomes of 1000 actinobacteria strains.</title>
        <authorList>
            <person name="Klenk H.-P."/>
        </authorList>
    </citation>
    <scope>NUCLEOTIDE SEQUENCE [LARGE SCALE GENOMIC DNA]</scope>
    <source>
        <strain evidence="14 15">DSM 26477</strain>
    </source>
</reference>
<comment type="pathway">
    <text evidence="3 12">Cofactor biosynthesis; tetrahydrofolate biosynthesis; 7,8-dihydrofolate from 2-amino-4-hydroxy-6-hydroxymethyl-7,8-dihydropteridine diphosphate and 4-aminobenzoate: step 1/2.</text>
</comment>
<dbReference type="InterPro" id="IPR045031">
    <property type="entry name" value="DHP_synth-like"/>
</dbReference>
<dbReference type="Gene3D" id="3.20.20.20">
    <property type="entry name" value="Dihydropteroate synthase-like"/>
    <property type="match status" value="1"/>
</dbReference>
<proteinExistence type="inferred from homology"/>
<sequence length="284" mass="30394">MTVRPLIMGVLNVTPDSFSDGGDFARTEAAVAHAVEMVDAGADVIDVGGETTRPGAQRVTVEEEQRRILPVIRELRDQGIRISVDTMNAATAAATAELGVEIVNDVSGGLADPAMATTVAGLDVDFVAMHWRGPSSGMDGQAVYGDVVAEVRGELEQRIAELIVTGVAPERIIVDPGLGFAKRSEHSWQVLTHLREFGSLGFRVLVGTSRKRFLSPLLPEGASAKDRDRATAVTSALAAEAGAWAVRVHDVTSTRQLLDAWDAVEGEERPPMPHRARSSFRVPR</sequence>
<protein>
    <recommendedName>
        <fullName evidence="6 12">Dihydropteroate synthase</fullName>
        <shortName evidence="12">DHPS</shortName>
        <ecNumber evidence="5 12">2.5.1.15</ecNumber>
    </recommendedName>
    <alternativeName>
        <fullName evidence="11 12">Dihydropteroate pyrophosphorylase</fullName>
    </alternativeName>
</protein>
<comment type="similarity">
    <text evidence="4 12">Belongs to the DHPS family.</text>
</comment>
<dbReference type="SUPFAM" id="SSF51717">
    <property type="entry name" value="Dihydropteroate synthetase-like"/>
    <property type="match status" value="1"/>
</dbReference>
<dbReference type="PROSITE" id="PS00793">
    <property type="entry name" value="DHPS_2"/>
    <property type="match status" value="1"/>
</dbReference>
<dbReference type="FunFam" id="3.20.20.20:FF:000006">
    <property type="entry name" value="Dihydropteroate synthase"/>
    <property type="match status" value="1"/>
</dbReference>
<dbReference type="PANTHER" id="PTHR20941">
    <property type="entry name" value="FOLATE SYNTHESIS PROTEINS"/>
    <property type="match status" value="1"/>
</dbReference>
<comment type="catalytic activity">
    <reaction evidence="1">
        <text>(7,8-dihydropterin-6-yl)methyl diphosphate + 4-aminobenzoate = 7,8-dihydropteroate + diphosphate</text>
        <dbReference type="Rhea" id="RHEA:19949"/>
        <dbReference type="ChEBI" id="CHEBI:17836"/>
        <dbReference type="ChEBI" id="CHEBI:17839"/>
        <dbReference type="ChEBI" id="CHEBI:33019"/>
        <dbReference type="ChEBI" id="CHEBI:72950"/>
        <dbReference type="EC" id="2.5.1.15"/>
    </reaction>
</comment>
<dbReference type="OrthoDB" id="9811744at2"/>
<dbReference type="GO" id="GO:0046656">
    <property type="term" value="P:folic acid biosynthetic process"/>
    <property type="evidence" value="ECO:0007669"/>
    <property type="project" value="UniProtKB-KW"/>
</dbReference>
<organism evidence="14 15">
    <name type="scientific">Homoserinimonas aerilata</name>
    <dbReference type="NCBI Taxonomy" id="1162970"/>
    <lineage>
        <taxon>Bacteria</taxon>
        <taxon>Bacillati</taxon>
        <taxon>Actinomycetota</taxon>
        <taxon>Actinomycetes</taxon>
        <taxon>Micrococcales</taxon>
        <taxon>Microbacteriaceae</taxon>
        <taxon>Homoserinimonas</taxon>
    </lineage>
</organism>
<dbReference type="EMBL" id="VFOM01000004">
    <property type="protein sequence ID" value="TQL41985.1"/>
    <property type="molecule type" value="Genomic_DNA"/>
</dbReference>
<evidence type="ECO:0000256" key="5">
    <source>
        <dbReference type="ARBA" id="ARBA00012458"/>
    </source>
</evidence>
<dbReference type="AlphaFoldDB" id="A0A542Y1N6"/>
<evidence type="ECO:0000256" key="7">
    <source>
        <dbReference type="ARBA" id="ARBA00022679"/>
    </source>
</evidence>
<evidence type="ECO:0000256" key="4">
    <source>
        <dbReference type="ARBA" id="ARBA00009503"/>
    </source>
</evidence>
<dbReference type="RefSeq" id="WP_141881676.1">
    <property type="nucleotide sequence ID" value="NZ_VFOM01000004.1"/>
</dbReference>
<dbReference type="CDD" id="cd00739">
    <property type="entry name" value="DHPS"/>
    <property type="match status" value="1"/>
</dbReference>
<dbReference type="Proteomes" id="UP000317998">
    <property type="component" value="Unassembled WGS sequence"/>
</dbReference>
<dbReference type="UniPathway" id="UPA00077">
    <property type="reaction ID" value="UER00156"/>
</dbReference>
<evidence type="ECO:0000313" key="14">
    <source>
        <dbReference type="EMBL" id="TQL41985.1"/>
    </source>
</evidence>
<comment type="cofactor">
    <cofactor evidence="2 12">
        <name>Mg(2+)</name>
        <dbReference type="ChEBI" id="CHEBI:18420"/>
    </cofactor>
</comment>
<dbReference type="EC" id="2.5.1.15" evidence="5 12"/>
<dbReference type="GO" id="GO:0004156">
    <property type="term" value="F:dihydropteroate synthase activity"/>
    <property type="evidence" value="ECO:0007669"/>
    <property type="project" value="UniProtKB-EC"/>
</dbReference>
<evidence type="ECO:0000256" key="2">
    <source>
        <dbReference type="ARBA" id="ARBA00001946"/>
    </source>
</evidence>
<dbReference type="Pfam" id="PF00809">
    <property type="entry name" value="Pterin_bind"/>
    <property type="match status" value="1"/>
</dbReference>
<evidence type="ECO:0000259" key="13">
    <source>
        <dbReference type="PROSITE" id="PS50972"/>
    </source>
</evidence>
<evidence type="ECO:0000256" key="8">
    <source>
        <dbReference type="ARBA" id="ARBA00022723"/>
    </source>
</evidence>
<comment type="function">
    <text evidence="12">Catalyzes the condensation of para-aminobenzoate (pABA) with 6-hydroxymethyl-7,8-dihydropterin diphosphate (DHPt-PP) to form 7,8-dihydropteroate (H2Pte), the immediate precursor of folate derivatives.</text>
</comment>
<dbReference type="InterPro" id="IPR006390">
    <property type="entry name" value="DHP_synth_dom"/>
</dbReference>
<dbReference type="GO" id="GO:0005829">
    <property type="term" value="C:cytosol"/>
    <property type="evidence" value="ECO:0007669"/>
    <property type="project" value="TreeGrafter"/>
</dbReference>
<dbReference type="InterPro" id="IPR000489">
    <property type="entry name" value="Pterin-binding_dom"/>
</dbReference>
<keyword evidence="15" id="KW-1185">Reference proteome</keyword>
<comment type="caution">
    <text evidence="14">The sequence shown here is derived from an EMBL/GenBank/DDBJ whole genome shotgun (WGS) entry which is preliminary data.</text>
</comment>
<evidence type="ECO:0000256" key="12">
    <source>
        <dbReference type="RuleBase" id="RU361205"/>
    </source>
</evidence>
<evidence type="ECO:0000313" key="15">
    <source>
        <dbReference type="Proteomes" id="UP000317998"/>
    </source>
</evidence>
<gene>
    <name evidence="14" type="ORF">FB562_2572</name>
</gene>
<dbReference type="PANTHER" id="PTHR20941:SF1">
    <property type="entry name" value="FOLIC ACID SYNTHESIS PROTEIN FOL1"/>
    <property type="match status" value="1"/>
</dbReference>
<dbReference type="GO" id="GO:0046654">
    <property type="term" value="P:tetrahydrofolate biosynthetic process"/>
    <property type="evidence" value="ECO:0007669"/>
    <property type="project" value="UniProtKB-UniPathway"/>
</dbReference>
<dbReference type="PROSITE" id="PS50972">
    <property type="entry name" value="PTERIN_BINDING"/>
    <property type="match status" value="1"/>
</dbReference>
<evidence type="ECO:0000256" key="11">
    <source>
        <dbReference type="ARBA" id="ARBA00030193"/>
    </source>
</evidence>
<evidence type="ECO:0000256" key="9">
    <source>
        <dbReference type="ARBA" id="ARBA00022842"/>
    </source>
</evidence>
<feature type="domain" description="Pterin-binding" evidence="13">
    <location>
        <begin position="5"/>
        <end position="259"/>
    </location>
</feature>
<evidence type="ECO:0000256" key="10">
    <source>
        <dbReference type="ARBA" id="ARBA00022909"/>
    </source>
</evidence>
<keyword evidence="9 12" id="KW-0460">Magnesium</keyword>
<dbReference type="GO" id="GO:0046872">
    <property type="term" value="F:metal ion binding"/>
    <property type="evidence" value="ECO:0007669"/>
    <property type="project" value="UniProtKB-KW"/>
</dbReference>
<keyword evidence="10 12" id="KW-0289">Folate biosynthesis</keyword>
<dbReference type="InterPro" id="IPR011005">
    <property type="entry name" value="Dihydropteroate_synth-like_sf"/>
</dbReference>
<evidence type="ECO:0000256" key="1">
    <source>
        <dbReference type="ARBA" id="ARBA00000012"/>
    </source>
</evidence>
<dbReference type="NCBIfam" id="TIGR01496">
    <property type="entry name" value="DHPS"/>
    <property type="match status" value="1"/>
</dbReference>
<name>A0A542Y1N6_9MICO</name>